<sequence>MHSIYYLAKQPNAPTTMDSRQLLAHPDGKTVLYYGWGKGDLGKLFYYNDLMEHMPIKSTVTALDYKLDEDGDNTTEYTPGVKYPIQPIFGGITYAQNFSASLLETMEHFVLYYSTYLYNFRKKMAPESYYKEMMVHYILPPPFPMDHLKFAEIKTYEDFSEYVVDSMDRLAYAEAAQAMLLQAAYHSGAPIPYWCIALNTPIYLLERDWASHPAYGPYLKEPLCTEDDEGKMEMTANIDYEGLVTAVRNQHIKFVIQWPEMAVRFDSEWSCLEERYIIWRNTQVTFQYPYDSLPDKDAWGNPLYHFKVNMWMGYRPFPTEFFADYPKFDWISMPEHQFRSLCEHSENKGQDETDLEEQYEIDPHFHAVDPNTDEEDYMINQPDMQDSDMEDGTPIPTLTEESDSSEDSDSEKEEGEITDEEGEYSPTATPLLSTFYLSTMATEPTEPEHLSTPEATPAPTPISHLPPRDSSILMPPTMGPRNYDDPPSYEEAIKYLEDLNIGNWTTVVHPKEIDLSQDINNALIEFLYLRGVPIHPELESMEDLRHSWGLEAEPYSIQHTLMAFMEYMEDVVEIPYPNFTPELRRNSRLFPLQELTHFNYKGRHADTQKILYLDEIPHYQIFEEDSVDPGDIPHPMNINLDEPINPAIIKFLWLRGIPFRPERESFEMMRRSWGLGLEPYNPTLLKSAFMDYFFEYMEDKIDGYTEDFDLTMALNILEFPEDKFFDWTWNNETSPSDIEARKKQSDAAIKKFMEDRNINVKPNLDSYQMIRTAWGNDTAPANIAKVKEALQIYVSDPIHNLPSPKVIDFANQMEELPSTPKSDRFHRSDRYAETYSLNDHLTYLGINIDPNNRHYSALQAAWYNPNTDMKEEQQLWNEYMISWAITSYYKEGSLKQLPPHLPPHPYYFSDKEKKTLPRFTITQLLDHLAKMDTSVAPYTHDEEHMARMILGFCNLGLTEPQTVSDVSPQQSAPATPNMEMAAPTSDPFDILDQYPTFESQLGPYDPEGWIPVSPAFSEANSIDISLWGHLPVISLPVSRPDSPTDATYGSSSSDWSTTEASSALQLSDVTTTDDIFPLELCQVLDQAAQANSEDQYSSSYSMTTFYTNILDNGDGQVTFSDTMTGESFIIPIGLDPADLD</sequence>
<feature type="region of interest" description="Disordered" evidence="1">
    <location>
        <begin position="442"/>
        <end position="473"/>
    </location>
</feature>
<accession>A0A0C2W5A4</accession>
<gene>
    <name evidence="2" type="ORF">M408DRAFT_29420</name>
</gene>
<dbReference type="EMBL" id="KN824377">
    <property type="protein sequence ID" value="KIM21598.1"/>
    <property type="molecule type" value="Genomic_DNA"/>
</dbReference>
<proteinExistence type="predicted"/>
<keyword evidence="3" id="KW-1185">Reference proteome</keyword>
<evidence type="ECO:0000256" key="1">
    <source>
        <dbReference type="SAM" id="MobiDB-lite"/>
    </source>
</evidence>
<dbReference type="AlphaFoldDB" id="A0A0C2W5A4"/>
<dbReference type="HOGENOM" id="CLU_285313_0_0_1"/>
<feature type="compositionally biased region" description="Acidic residues" evidence="1">
    <location>
        <begin position="400"/>
        <end position="423"/>
    </location>
</feature>
<organism evidence="2 3">
    <name type="scientific">Serendipita vermifera MAFF 305830</name>
    <dbReference type="NCBI Taxonomy" id="933852"/>
    <lineage>
        <taxon>Eukaryota</taxon>
        <taxon>Fungi</taxon>
        <taxon>Dikarya</taxon>
        <taxon>Basidiomycota</taxon>
        <taxon>Agaricomycotina</taxon>
        <taxon>Agaricomycetes</taxon>
        <taxon>Sebacinales</taxon>
        <taxon>Serendipitaceae</taxon>
        <taxon>Serendipita</taxon>
    </lineage>
</organism>
<reference evidence="3" key="2">
    <citation type="submission" date="2015-01" db="EMBL/GenBank/DDBJ databases">
        <title>Evolutionary Origins and Diversification of the Mycorrhizal Mutualists.</title>
        <authorList>
            <consortium name="DOE Joint Genome Institute"/>
            <consortium name="Mycorrhizal Genomics Consortium"/>
            <person name="Kohler A."/>
            <person name="Kuo A."/>
            <person name="Nagy L.G."/>
            <person name="Floudas D."/>
            <person name="Copeland A."/>
            <person name="Barry K.W."/>
            <person name="Cichocki N."/>
            <person name="Veneault-Fourrey C."/>
            <person name="LaButti K."/>
            <person name="Lindquist E.A."/>
            <person name="Lipzen A."/>
            <person name="Lundell T."/>
            <person name="Morin E."/>
            <person name="Murat C."/>
            <person name="Riley R."/>
            <person name="Ohm R."/>
            <person name="Sun H."/>
            <person name="Tunlid A."/>
            <person name="Henrissat B."/>
            <person name="Grigoriev I.V."/>
            <person name="Hibbett D.S."/>
            <person name="Martin F."/>
        </authorList>
    </citation>
    <scope>NUCLEOTIDE SEQUENCE [LARGE SCALE GENOMIC DNA]</scope>
    <source>
        <strain evidence="3">MAFF 305830</strain>
    </source>
</reference>
<evidence type="ECO:0000313" key="3">
    <source>
        <dbReference type="Proteomes" id="UP000054097"/>
    </source>
</evidence>
<name>A0A0C2W5A4_SERVB</name>
<feature type="region of interest" description="Disordered" evidence="1">
    <location>
        <begin position="366"/>
        <end position="428"/>
    </location>
</feature>
<reference evidence="2 3" key="1">
    <citation type="submission" date="2014-04" db="EMBL/GenBank/DDBJ databases">
        <authorList>
            <consortium name="DOE Joint Genome Institute"/>
            <person name="Kuo A."/>
            <person name="Zuccaro A."/>
            <person name="Kohler A."/>
            <person name="Nagy L.G."/>
            <person name="Floudas D."/>
            <person name="Copeland A."/>
            <person name="Barry K.W."/>
            <person name="Cichocki N."/>
            <person name="Veneault-Fourrey C."/>
            <person name="LaButti K."/>
            <person name="Lindquist E.A."/>
            <person name="Lipzen A."/>
            <person name="Lundell T."/>
            <person name="Morin E."/>
            <person name="Murat C."/>
            <person name="Sun H."/>
            <person name="Tunlid A."/>
            <person name="Henrissat B."/>
            <person name="Grigoriev I.V."/>
            <person name="Hibbett D.S."/>
            <person name="Martin F."/>
            <person name="Nordberg H.P."/>
            <person name="Cantor M.N."/>
            <person name="Hua S.X."/>
        </authorList>
    </citation>
    <scope>NUCLEOTIDE SEQUENCE [LARGE SCALE GENOMIC DNA]</scope>
    <source>
        <strain evidence="2 3">MAFF 305830</strain>
    </source>
</reference>
<protein>
    <submittedName>
        <fullName evidence="2">Uncharacterized protein</fullName>
    </submittedName>
</protein>
<feature type="compositionally biased region" description="Low complexity" evidence="1">
    <location>
        <begin position="1046"/>
        <end position="1057"/>
    </location>
</feature>
<evidence type="ECO:0000313" key="2">
    <source>
        <dbReference type="EMBL" id="KIM21598.1"/>
    </source>
</evidence>
<feature type="region of interest" description="Disordered" evidence="1">
    <location>
        <begin position="1038"/>
        <end position="1057"/>
    </location>
</feature>
<dbReference type="Proteomes" id="UP000054097">
    <property type="component" value="Unassembled WGS sequence"/>
</dbReference>